<protein>
    <submittedName>
        <fullName evidence="8">BTAD domain-containing putative transcriptional regulator</fullName>
    </submittedName>
</protein>
<evidence type="ECO:0000256" key="1">
    <source>
        <dbReference type="ARBA" id="ARBA00005820"/>
    </source>
</evidence>
<dbReference type="InterPro" id="IPR011990">
    <property type="entry name" value="TPR-like_helical_dom_sf"/>
</dbReference>
<evidence type="ECO:0000313" key="9">
    <source>
        <dbReference type="Proteomes" id="UP001500804"/>
    </source>
</evidence>
<dbReference type="PROSITE" id="PS50005">
    <property type="entry name" value="TPR"/>
    <property type="match status" value="1"/>
</dbReference>
<dbReference type="InterPro" id="IPR036388">
    <property type="entry name" value="WH-like_DNA-bd_sf"/>
</dbReference>
<dbReference type="InterPro" id="IPR016032">
    <property type="entry name" value="Sig_transdc_resp-reg_C-effctor"/>
</dbReference>
<dbReference type="PROSITE" id="PS51755">
    <property type="entry name" value="OMPR_PHOB"/>
    <property type="match status" value="1"/>
</dbReference>
<dbReference type="EMBL" id="BAABJO010000015">
    <property type="protein sequence ID" value="GAA5126356.1"/>
    <property type="molecule type" value="Genomic_DNA"/>
</dbReference>
<evidence type="ECO:0000256" key="6">
    <source>
        <dbReference type="PROSITE-ProRule" id="PRU01091"/>
    </source>
</evidence>
<dbReference type="PRINTS" id="PR00364">
    <property type="entry name" value="DISEASERSIST"/>
</dbReference>
<evidence type="ECO:0000256" key="2">
    <source>
        <dbReference type="ARBA" id="ARBA00023015"/>
    </source>
</evidence>
<evidence type="ECO:0000256" key="3">
    <source>
        <dbReference type="ARBA" id="ARBA00023125"/>
    </source>
</evidence>
<proteinExistence type="inferred from homology"/>
<dbReference type="SMART" id="SM01043">
    <property type="entry name" value="BTAD"/>
    <property type="match status" value="1"/>
</dbReference>
<evidence type="ECO:0000256" key="5">
    <source>
        <dbReference type="PROSITE-ProRule" id="PRU00339"/>
    </source>
</evidence>
<dbReference type="SMART" id="SM00028">
    <property type="entry name" value="TPR"/>
    <property type="match status" value="5"/>
</dbReference>
<dbReference type="Gene3D" id="1.10.10.10">
    <property type="entry name" value="Winged helix-like DNA-binding domain superfamily/Winged helix DNA-binding domain"/>
    <property type="match status" value="1"/>
</dbReference>
<dbReference type="SUPFAM" id="SSF48452">
    <property type="entry name" value="TPR-like"/>
    <property type="match status" value="3"/>
</dbReference>
<dbReference type="SUPFAM" id="SSF52540">
    <property type="entry name" value="P-loop containing nucleoside triphosphate hydrolases"/>
    <property type="match status" value="1"/>
</dbReference>
<dbReference type="Pfam" id="PF00486">
    <property type="entry name" value="Trans_reg_C"/>
    <property type="match status" value="1"/>
</dbReference>
<sequence>MSVRFRLLGPVSAQHDGHPVDLGPARQRHVLAALLLDANRIVTAGELTERVWGQDPPPRAVPTLRTYLSRLRSTLPAAGCEITRRSGGYVLQVDDDAVDVHRFRRLAAAAHDAADDDAAATLFGDALGLWRGDPVAGLDSPWAARTREALHAEKLAAELDFYDVQLRRGEHASVLGELAARTEEHPLDERLAHQLLLALYRSGRQAEALERYQRIRLCLADELGADPSPALQLLHQQMLAAAPALDAPGAGPATSVPVPRQLPSPPAGFVGRAAELALLDDALDPLHDPGLPVAISAVGGCGGVGKTWLALHWSHRNVERFPDGQLYANLRGFDESAEPLAPETVIRGFLDALGVGTAVPAGLDAQAALYRSLVAGRRMLVVLDNARDTNQVVPLLPGSPTCTVVVTSRQQLTGLVTTHAARSVPLDVLPDAESRDLLARRLGPGRLDREPGAAADLVRACAGLPLALSIVAARASARPAFPIAAVAAELAGAATGLDSFDAGDPQADLRTVFSWSYRALGTGAARVFRLLGLHPGPDISLPAAASLAGLTVREVRPLMAELTRANLLTEHRPGRFVLHDLLRAYAAERSRLDDTEDEQRRSVRRALDHYLHTGLAANMLLSPTRKPITVAPAAPGVTPEHLADIARAMTWFSVERPVYLAAIRQAPEAGFDAHAWQLEWAVSSFLDRNAHWHDYAEACTTAIGAARRLGDLDVEALMLRGLARARTRLGAYADAYSHLERARELYAQLNDPNGQAAIHLAFGRLLEPQGHQAEALSHAERALELYRAAGNAPGQVHALNGIGWCHAQLGHYPETIDSATEALRLAERIEGIEHAGIWDTLGYAHERLGRHREALDCYGQALAAAREQRDVTFEMEAHTRLGDLHDLMGDAGSAREHWSRALELYRAHDQQREVAELERKLRKVAPGPVMLTRRCARVETAGPSVPPKG</sequence>
<feature type="domain" description="OmpR/PhoB-type" evidence="7">
    <location>
        <begin position="1"/>
        <end position="93"/>
    </location>
</feature>
<name>A0ABP9NNS6_9PSEU</name>
<dbReference type="PANTHER" id="PTHR35807">
    <property type="entry name" value="TRANSCRIPTIONAL REGULATOR REDD-RELATED"/>
    <property type="match status" value="1"/>
</dbReference>
<evidence type="ECO:0000256" key="4">
    <source>
        <dbReference type="ARBA" id="ARBA00023163"/>
    </source>
</evidence>
<organism evidence="8 9">
    <name type="scientific">Pseudonocardia adelaidensis</name>
    <dbReference type="NCBI Taxonomy" id="648754"/>
    <lineage>
        <taxon>Bacteria</taxon>
        <taxon>Bacillati</taxon>
        <taxon>Actinomycetota</taxon>
        <taxon>Actinomycetes</taxon>
        <taxon>Pseudonocardiales</taxon>
        <taxon>Pseudonocardiaceae</taxon>
        <taxon>Pseudonocardia</taxon>
    </lineage>
</organism>
<dbReference type="Pfam" id="PF13424">
    <property type="entry name" value="TPR_12"/>
    <property type="match status" value="2"/>
</dbReference>
<comment type="similarity">
    <text evidence="1">Belongs to the AfsR/DnrI/RedD regulatory family.</text>
</comment>
<dbReference type="RefSeq" id="WP_345606941.1">
    <property type="nucleotide sequence ID" value="NZ_BAABJO010000015.1"/>
</dbReference>
<keyword evidence="5" id="KW-0802">TPR repeat</keyword>
<dbReference type="InterPro" id="IPR001867">
    <property type="entry name" value="OmpR/PhoB-type_DNA-bd"/>
</dbReference>
<dbReference type="Pfam" id="PF03704">
    <property type="entry name" value="BTAD"/>
    <property type="match status" value="1"/>
</dbReference>
<keyword evidence="3 6" id="KW-0238">DNA-binding</keyword>
<feature type="repeat" description="TPR" evidence="5">
    <location>
        <begin position="835"/>
        <end position="868"/>
    </location>
</feature>
<dbReference type="InterPro" id="IPR027417">
    <property type="entry name" value="P-loop_NTPase"/>
</dbReference>
<gene>
    <name evidence="8" type="ORF">GCM10023320_42130</name>
</gene>
<evidence type="ECO:0000313" key="8">
    <source>
        <dbReference type="EMBL" id="GAA5126356.1"/>
    </source>
</evidence>
<keyword evidence="9" id="KW-1185">Reference proteome</keyword>
<dbReference type="InterPro" id="IPR019734">
    <property type="entry name" value="TPR_rpt"/>
</dbReference>
<dbReference type="Gene3D" id="1.25.40.10">
    <property type="entry name" value="Tetratricopeptide repeat domain"/>
    <property type="match status" value="2"/>
</dbReference>
<keyword evidence="2" id="KW-0805">Transcription regulation</keyword>
<dbReference type="SUPFAM" id="SSF46894">
    <property type="entry name" value="C-terminal effector domain of the bipartite response regulators"/>
    <property type="match status" value="1"/>
</dbReference>
<dbReference type="InterPro" id="IPR005158">
    <property type="entry name" value="BTAD"/>
</dbReference>
<dbReference type="InterPro" id="IPR051677">
    <property type="entry name" value="AfsR-DnrI-RedD_regulator"/>
</dbReference>
<comment type="caution">
    <text evidence="8">The sequence shown here is derived from an EMBL/GenBank/DDBJ whole genome shotgun (WGS) entry which is preliminary data.</text>
</comment>
<dbReference type="Gene3D" id="3.40.50.300">
    <property type="entry name" value="P-loop containing nucleotide triphosphate hydrolases"/>
    <property type="match status" value="1"/>
</dbReference>
<dbReference type="SMART" id="SM00862">
    <property type="entry name" value="Trans_reg_C"/>
    <property type="match status" value="1"/>
</dbReference>
<dbReference type="CDD" id="cd15831">
    <property type="entry name" value="BTAD"/>
    <property type="match status" value="1"/>
</dbReference>
<dbReference type="Proteomes" id="UP001500804">
    <property type="component" value="Unassembled WGS sequence"/>
</dbReference>
<feature type="DNA-binding region" description="OmpR/PhoB-type" evidence="6">
    <location>
        <begin position="1"/>
        <end position="93"/>
    </location>
</feature>
<dbReference type="PANTHER" id="PTHR35807:SF1">
    <property type="entry name" value="TRANSCRIPTIONAL REGULATOR REDD"/>
    <property type="match status" value="1"/>
</dbReference>
<accession>A0ABP9NNS6</accession>
<evidence type="ECO:0000259" key="7">
    <source>
        <dbReference type="PROSITE" id="PS51755"/>
    </source>
</evidence>
<keyword evidence="4" id="KW-0804">Transcription</keyword>
<reference evidence="9" key="1">
    <citation type="journal article" date="2019" name="Int. J. Syst. Evol. Microbiol.">
        <title>The Global Catalogue of Microorganisms (GCM) 10K type strain sequencing project: providing services to taxonomists for standard genome sequencing and annotation.</title>
        <authorList>
            <consortium name="The Broad Institute Genomics Platform"/>
            <consortium name="The Broad Institute Genome Sequencing Center for Infectious Disease"/>
            <person name="Wu L."/>
            <person name="Ma J."/>
        </authorList>
    </citation>
    <scope>NUCLEOTIDE SEQUENCE [LARGE SCALE GENOMIC DNA]</scope>
    <source>
        <strain evidence="9">JCM 18302</strain>
    </source>
</reference>